<dbReference type="InterPro" id="IPR050903">
    <property type="entry name" value="Bact_Chemotaxis_MeTrfase"/>
</dbReference>
<dbReference type="SUPFAM" id="SSF53335">
    <property type="entry name" value="S-adenosyl-L-methionine-dependent methyltransferases"/>
    <property type="match status" value="1"/>
</dbReference>
<protein>
    <recommendedName>
        <fullName evidence="2">protein-glutamate O-methyltransferase</fullName>
        <ecNumber evidence="2">2.1.1.80</ecNumber>
    </recommendedName>
</protein>
<dbReference type="Gene3D" id="3.40.50.150">
    <property type="entry name" value="Vaccinia Virus protein VP39"/>
    <property type="match status" value="1"/>
</dbReference>
<dbReference type="EMBL" id="BAAADJ010000064">
    <property type="protein sequence ID" value="GAA0347601.1"/>
    <property type="molecule type" value="Genomic_DNA"/>
</dbReference>
<dbReference type="Pfam" id="PF03705">
    <property type="entry name" value="CheR_N"/>
    <property type="match status" value="1"/>
</dbReference>
<dbReference type="PROSITE" id="PS50123">
    <property type="entry name" value="CHER"/>
    <property type="match status" value="1"/>
</dbReference>
<dbReference type="Gene3D" id="1.10.155.10">
    <property type="entry name" value="Chemotaxis receptor methyltransferase CheR, N-terminal domain"/>
    <property type="match status" value="1"/>
</dbReference>
<keyword evidence="3" id="KW-0489">Methyltransferase</keyword>
<dbReference type="Proteomes" id="UP001500782">
    <property type="component" value="Unassembled WGS sequence"/>
</dbReference>
<dbReference type="Pfam" id="PF01739">
    <property type="entry name" value="CheR"/>
    <property type="match status" value="1"/>
</dbReference>
<dbReference type="EC" id="2.1.1.80" evidence="2"/>
<dbReference type="InterPro" id="IPR022641">
    <property type="entry name" value="CheR_N"/>
</dbReference>
<dbReference type="InterPro" id="IPR022642">
    <property type="entry name" value="CheR_C"/>
</dbReference>
<dbReference type="PRINTS" id="PR00996">
    <property type="entry name" value="CHERMTFRASE"/>
</dbReference>
<evidence type="ECO:0000256" key="2">
    <source>
        <dbReference type="ARBA" id="ARBA00012534"/>
    </source>
</evidence>
<reference evidence="7 8" key="1">
    <citation type="journal article" date="2019" name="Int. J. Syst. Evol. Microbiol.">
        <title>The Global Catalogue of Microorganisms (GCM) 10K type strain sequencing project: providing services to taxonomists for standard genome sequencing and annotation.</title>
        <authorList>
            <consortium name="The Broad Institute Genomics Platform"/>
            <consortium name="The Broad Institute Genome Sequencing Center for Infectious Disease"/>
            <person name="Wu L."/>
            <person name="Ma J."/>
        </authorList>
    </citation>
    <scope>NUCLEOTIDE SEQUENCE [LARGE SCALE GENOMIC DNA]</scope>
    <source>
        <strain evidence="7 8">JCM 9731</strain>
    </source>
</reference>
<dbReference type="InterPro" id="IPR029063">
    <property type="entry name" value="SAM-dependent_MTases_sf"/>
</dbReference>
<keyword evidence="8" id="KW-1185">Reference proteome</keyword>
<evidence type="ECO:0000256" key="3">
    <source>
        <dbReference type="ARBA" id="ARBA00022603"/>
    </source>
</evidence>
<feature type="domain" description="CheR-type methyltransferase" evidence="6">
    <location>
        <begin position="1"/>
        <end position="257"/>
    </location>
</feature>
<evidence type="ECO:0000313" key="7">
    <source>
        <dbReference type="EMBL" id="GAA0347601.1"/>
    </source>
</evidence>
<organism evidence="7 8">
    <name type="scientific">Bacillus carboniphilus</name>
    <dbReference type="NCBI Taxonomy" id="86663"/>
    <lineage>
        <taxon>Bacteria</taxon>
        <taxon>Bacillati</taxon>
        <taxon>Bacillota</taxon>
        <taxon>Bacilli</taxon>
        <taxon>Bacillales</taxon>
        <taxon>Bacillaceae</taxon>
        <taxon>Bacillus</taxon>
    </lineage>
</organism>
<dbReference type="SUPFAM" id="SSF47757">
    <property type="entry name" value="Chemotaxis receptor methyltransferase CheR, N-terminal domain"/>
    <property type="match status" value="1"/>
</dbReference>
<dbReference type="SMART" id="SM00138">
    <property type="entry name" value="MeTrc"/>
    <property type="match status" value="1"/>
</dbReference>
<accession>A0ABN0WVH1</accession>
<name>A0ABN0WVH1_9BACI</name>
<dbReference type="PANTHER" id="PTHR24422">
    <property type="entry name" value="CHEMOTAXIS PROTEIN METHYLTRANSFERASE"/>
    <property type="match status" value="1"/>
</dbReference>
<keyword evidence="4" id="KW-0808">Transferase</keyword>
<dbReference type="RefSeq" id="WP_343803937.1">
    <property type="nucleotide sequence ID" value="NZ_BAAADJ010000064.1"/>
</dbReference>
<dbReference type="PANTHER" id="PTHR24422:SF19">
    <property type="entry name" value="CHEMOTAXIS PROTEIN METHYLTRANSFERASE"/>
    <property type="match status" value="1"/>
</dbReference>
<evidence type="ECO:0000256" key="5">
    <source>
        <dbReference type="ARBA" id="ARBA00022691"/>
    </source>
</evidence>
<dbReference type="InterPro" id="IPR036804">
    <property type="entry name" value="CheR_N_sf"/>
</dbReference>
<evidence type="ECO:0000313" key="8">
    <source>
        <dbReference type="Proteomes" id="UP001500782"/>
    </source>
</evidence>
<comment type="caution">
    <text evidence="7">The sequence shown here is derived from an EMBL/GenBank/DDBJ whole genome shotgun (WGS) entry which is preliminary data.</text>
</comment>
<comment type="catalytic activity">
    <reaction evidence="1">
        <text>L-glutamyl-[protein] + S-adenosyl-L-methionine = [protein]-L-glutamate 5-O-methyl ester + S-adenosyl-L-homocysteine</text>
        <dbReference type="Rhea" id="RHEA:24452"/>
        <dbReference type="Rhea" id="RHEA-COMP:10208"/>
        <dbReference type="Rhea" id="RHEA-COMP:10311"/>
        <dbReference type="ChEBI" id="CHEBI:29973"/>
        <dbReference type="ChEBI" id="CHEBI:57856"/>
        <dbReference type="ChEBI" id="CHEBI:59789"/>
        <dbReference type="ChEBI" id="CHEBI:82795"/>
        <dbReference type="EC" id="2.1.1.80"/>
    </reaction>
</comment>
<proteinExistence type="predicted"/>
<evidence type="ECO:0000256" key="1">
    <source>
        <dbReference type="ARBA" id="ARBA00001541"/>
    </source>
</evidence>
<sequence length="257" mass="30046">MSYDYEEFTQSFYKLTGIDLAQYKEAQMKRRLTSLYEKKGYKDFSDFFQAVAKDSALLDELLDKMTINVSEFYRNAARWDIFREKILPSLLQTRSNLKVWSAASSTGEEPYTLAMILSENLPFSKFRIQATDIDLKALSRAKEGKYHERAIQELPITLRDKWLKKSGDFYSVKDELKKAVEYKRLNLLKDSFPSDQDLIVCRNVLIYFTEEAKFDLYDKFAKSLSKGGILFVGSTEQIFHPDKFGLKVVSPFFYQKM</sequence>
<evidence type="ECO:0000259" key="6">
    <source>
        <dbReference type="PROSITE" id="PS50123"/>
    </source>
</evidence>
<gene>
    <name evidence="7" type="primary">cheR</name>
    <name evidence="7" type="ORF">GCM10008967_42450</name>
</gene>
<keyword evidence="5" id="KW-0949">S-adenosyl-L-methionine</keyword>
<evidence type="ECO:0000256" key="4">
    <source>
        <dbReference type="ARBA" id="ARBA00022679"/>
    </source>
</evidence>
<dbReference type="InterPro" id="IPR000780">
    <property type="entry name" value="CheR_MeTrfase"/>
</dbReference>